<keyword evidence="2" id="KW-1185">Reference proteome</keyword>
<sequence length="323" mass="37662">MFKSIQISYSESTAKLIQDLNIILKPFVGGIHVLVSNPDLLNRSNDADPIRLYINCEDPFYINYTELSTYNPTDTVLWFNNLDLTVNSDPENKDLKLHKEGFVSENEIIKLSSNTISIDKFQTDKEYNFTDVFKNEISTEFLSQSKSFSNHFVPSNLPEGIIYLFQEKQEIEKIYYYPKTIEKNPLGIVDLYTTTLLKQYKEQGKLNYTIAFNSKETIWKYFFVNPIYQKFDKLSIIDKAKEQLFSSPQKQYVHGNTEALVFESNNKLPLSEFSKNNFQLVDNYDKELRSGKVIIKNLAKPSPEQLYSDETKPNELVYSHIYI</sequence>
<accession>A0A162CNE3</accession>
<proteinExistence type="predicted"/>
<protein>
    <submittedName>
        <fullName evidence="1">Uncharacterized protein</fullName>
    </submittedName>
</protein>
<dbReference type="AlphaFoldDB" id="A0A162CNE3"/>
<dbReference type="Proteomes" id="UP000076715">
    <property type="component" value="Unassembled WGS sequence"/>
</dbReference>
<organism evidence="1 2">
    <name type="scientific">Aquimarina aggregata</name>
    <dbReference type="NCBI Taxonomy" id="1642818"/>
    <lineage>
        <taxon>Bacteria</taxon>
        <taxon>Pseudomonadati</taxon>
        <taxon>Bacteroidota</taxon>
        <taxon>Flavobacteriia</taxon>
        <taxon>Flavobacteriales</taxon>
        <taxon>Flavobacteriaceae</taxon>
        <taxon>Aquimarina</taxon>
    </lineage>
</organism>
<comment type="caution">
    <text evidence="1">The sequence shown here is derived from an EMBL/GenBank/DDBJ whole genome shotgun (WGS) entry which is preliminary data.</text>
</comment>
<evidence type="ECO:0000313" key="1">
    <source>
        <dbReference type="EMBL" id="KZS39764.1"/>
    </source>
</evidence>
<dbReference type="EMBL" id="LQRT01000024">
    <property type="protein sequence ID" value="KZS39764.1"/>
    <property type="molecule type" value="Genomic_DNA"/>
</dbReference>
<gene>
    <name evidence="1" type="ORF">AWE51_08930</name>
</gene>
<evidence type="ECO:0000313" key="2">
    <source>
        <dbReference type="Proteomes" id="UP000076715"/>
    </source>
</evidence>
<reference evidence="1 2" key="1">
    <citation type="submission" date="2016-01" db="EMBL/GenBank/DDBJ databases">
        <title>The draft genome sequence of Aquimarina sp. RZW4-3-2.</title>
        <authorList>
            <person name="Wang Y."/>
        </authorList>
    </citation>
    <scope>NUCLEOTIDE SEQUENCE [LARGE SCALE GENOMIC DNA]</scope>
    <source>
        <strain evidence="1 2">RZW4-3-2</strain>
    </source>
</reference>
<dbReference type="STRING" id="1642818.AWE51_08930"/>
<name>A0A162CNE3_9FLAO</name>